<dbReference type="Gene3D" id="3.40.50.720">
    <property type="entry name" value="NAD(P)-binding Rossmann-like Domain"/>
    <property type="match status" value="1"/>
</dbReference>
<dbReference type="PROSITE" id="PS00074">
    <property type="entry name" value="GLFV_DEHYDROGENASE"/>
    <property type="match status" value="1"/>
</dbReference>
<feature type="site" description="Important for catalysis" evidence="8">
    <location>
        <position position="169"/>
    </location>
</feature>
<feature type="binding site" evidence="7">
    <location>
        <position position="213"/>
    </location>
    <ligand>
        <name>NAD(+)</name>
        <dbReference type="ChEBI" id="CHEBI:57540"/>
    </ligand>
</feature>
<evidence type="ECO:0000313" key="11">
    <source>
        <dbReference type="EMBL" id="AVO27974.1"/>
    </source>
</evidence>
<organism evidence="12 14">
    <name type="scientific">Megasphaera elsdenii</name>
    <dbReference type="NCBI Taxonomy" id="907"/>
    <lineage>
        <taxon>Bacteria</taxon>
        <taxon>Bacillati</taxon>
        <taxon>Bacillota</taxon>
        <taxon>Negativicutes</taxon>
        <taxon>Veillonellales</taxon>
        <taxon>Veillonellaceae</taxon>
        <taxon>Megasphaera</taxon>
    </lineage>
</organism>
<dbReference type="FunFam" id="3.40.50.10860:FF:000002">
    <property type="entry name" value="Glutamate dehydrogenase"/>
    <property type="match status" value="1"/>
</dbReference>
<dbReference type="InterPro" id="IPR050724">
    <property type="entry name" value="Glu_Leu_Phe_Val_DH"/>
</dbReference>
<dbReference type="CDD" id="cd05313">
    <property type="entry name" value="NAD_bind_2_Glu_DH"/>
    <property type="match status" value="1"/>
</dbReference>
<dbReference type="GO" id="GO:0000166">
    <property type="term" value="F:nucleotide binding"/>
    <property type="evidence" value="ECO:0007669"/>
    <property type="project" value="UniProtKB-KW"/>
</dbReference>
<evidence type="ECO:0000256" key="1">
    <source>
        <dbReference type="ARBA" id="ARBA00006382"/>
    </source>
</evidence>
<evidence type="ECO:0000256" key="9">
    <source>
        <dbReference type="RuleBase" id="RU004417"/>
    </source>
</evidence>
<feature type="binding site" evidence="7">
    <location>
        <position position="381"/>
    </location>
    <ligand>
        <name>substrate</name>
    </ligand>
</feature>
<dbReference type="PANTHER" id="PTHR43571">
    <property type="entry name" value="NADP-SPECIFIC GLUTAMATE DEHYDROGENASE 1-RELATED"/>
    <property type="match status" value="1"/>
</dbReference>
<keyword evidence="7" id="KW-0547">Nucleotide-binding</keyword>
<dbReference type="PIRSF" id="PIRSF000185">
    <property type="entry name" value="Glu_DH"/>
    <property type="match status" value="1"/>
</dbReference>
<dbReference type="SUPFAM" id="SSF53223">
    <property type="entry name" value="Aminoacid dehydrogenase-like, N-terminal domain"/>
    <property type="match status" value="1"/>
</dbReference>
<dbReference type="FunFam" id="1.10.285.10:FF:000001">
    <property type="entry name" value="Glutamate dehydrogenase"/>
    <property type="match status" value="1"/>
</dbReference>
<comment type="similarity">
    <text evidence="1 5 9">Belongs to the Glu/Leu/Phe/Val dehydrogenases family.</text>
</comment>
<dbReference type="Proteomes" id="UP000238358">
    <property type="component" value="Chromosome"/>
</dbReference>
<dbReference type="GO" id="GO:0006537">
    <property type="term" value="P:glutamate biosynthetic process"/>
    <property type="evidence" value="ECO:0007669"/>
    <property type="project" value="UniProtKB-ARBA"/>
</dbReference>
<dbReference type="EMBL" id="CP027569">
    <property type="protein sequence ID" value="AVO27974.1"/>
    <property type="molecule type" value="Genomic_DNA"/>
</dbReference>
<dbReference type="InterPro" id="IPR046346">
    <property type="entry name" value="Aminoacid_DH-like_N_sf"/>
</dbReference>
<protein>
    <recommendedName>
        <fullName evidence="3 5">Glutamate dehydrogenase</fullName>
    </recommendedName>
</protein>
<evidence type="ECO:0000313" key="12">
    <source>
        <dbReference type="EMBL" id="NMK37865.1"/>
    </source>
</evidence>
<dbReference type="InterPro" id="IPR033524">
    <property type="entry name" value="Glu/Leu/Phe/Val_DH_AS"/>
</dbReference>
<reference evidence="12 14" key="2">
    <citation type="submission" date="2020-04" db="EMBL/GenBank/DDBJ databases">
        <authorList>
            <person name="Hitch T.C.A."/>
            <person name="Wylensek D."/>
            <person name="Clavel T."/>
        </authorList>
    </citation>
    <scope>NUCLEOTIDE SEQUENCE [LARGE SCALE GENOMIC DNA]</scope>
    <source>
        <strain evidence="12 14">WCA-386-APC-2A</strain>
    </source>
</reference>
<dbReference type="InterPro" id="IPR006097">
    <property type="entry name" value="Glu/Leu/Phe/Val/Trp_DH_dimer"/>
</dbReference>
<feature type="binding site" evidence="7">
    <location>
        <position position="168"/>
    </location>
    <ligand>
        <name>substrate</name>
    </ligand>
</feature>
<dbReference type="GO" id="GO:0004354">
    <property type="term" value="F:glutamate dehydrogenase (NADP+) activity"/>
    <property type="evidence" value="ECO:0007669"/>
    <property type="project" value="TreeGrafter"/>
</dbReference>
<dbReference type="GeneID" id="97492622"/>
<evidence type="ECO:0000259" key="10">
    <source>
        <dbReference type="SMART" id="SM00839"/>
    </source>
</evidence>
<evidence type="ECO:0000313" key="14">
    <source>
        <dbReference type="Proteomes" id="UP000536773"/>
    </source>
</evidence>
<dbReference type="OrthoDB" id="9803297at2"/>
<dbReference type="SMART" id="SM00839">
    <property type="entry name" value="ELFV_dehydrog"/>
    <property type="match status" value="1"/>
</dbReference>
<dbReference type="FunFam" id="3.40.50.720:FF:000030">
    <property type="entry name" value="Glutamate dehydrogenase"/>
    <property type="match status" value="1"/>
</dbReference>
<dbReference type="InterPro" id="IPR036291">
    <property type="entry name" value="NAD(P)-bd_dom_sf"/>
</dbReference>
<dbReference type="GO" id="GO:0005829">
    <property type="term" value="C:cytosol"/>
    <property type="evidence" value="ECO:0007669"/>
    <property type="project" value="TreeGrafter"/>
</dbReference>
<feature type="domain" description="Glutamate/phenylalanine/leucine/valine/L-tryptophan dehydrogenase C-terminal" evidence="10">
    <location>
        <begin position="206"/>
        <end position="447"/>
    </location>
</feature>
<name>A0A1M6LLK8_MEGEL</name>
<evidence type="ECO:0000256" key="8">
    <source>
        <dbReference type="PIRSR" id="PIRSR000185-3"/>
    </source>
</evidence>
<keyword evidence="4 5" id="KW-0560">Oxidoreductase</keyword>
<accession>A0A1M6LLK8</accession>
<dbReference type="RefSeq" id="WP_014016770.1">
    <property type="nucleotide sequence ID" value="NZ_AP031433.1"/>
</dbReference>
<dbReference type="EMBL" id="JABBJH010000001">
    <property type="protein sequence ID" value="NMK37865.1"/>
    <property type="molecule type" value="Genomic_DNA"/>
</dbReference>
<dbReference type="Proteomes" id="UP000536773">
    <property type="component" value="Unassembled WGS sequence"/>
</dbReference>
<dbReference type="InterPro" id="IPR033922">
    <property type="entry name" value="NAD_bind_Glu_DH"/>
</dbReference>
<feature type="binding site" evidence="7">
    <location>
        <position position="117"/>
    </location>
    <ligand>
        <name>substrate</name>
    </ligand>
</feature>
<dbReference type="SUPFAM" id="SSF51735">
    <property type="entry name" value="NAD(P)-binding Rossmann-fold domains"/>
    <property type="match status" value="1"/>
</dbReference>
<dbReference type="Pfam" id="PF00208">
    <property type="entry name" value="ELFV_dehydrog"/>
    <property type="match status" value="1"/>
</dbReference>
<evidence type="ECO:0000256" key="5">
    <source>
        <dbReference type="PIRNR" id="PIRNR000185"/>
    </source>
</evidence>
<feature type="active site" description="Proton donor" evidence="6">
    <location>
        <position position="129"/>
    </location>
</feature>
<evidence type="ECO:0000256" key="7">
    <source>
        <dbReference type="PIRSR" id="PIRSR000185-2"/>
    </source>
</evidence>
<keyword evidence="7" id="KW-0520">NAD</keyword>
<dbReference type="Gene3D" id="1.10.285.10">
    <property type="entry name" value="Glutamate Dehydrogenase, chain A, domain 3"/>
    <property type="match status" value="2"/>
</dbReference>
<evidence type="ECO:0000313" key="13">
    <source>
        <dbReference type="Proteomes" id="UP000238358"/>
    </source>
</evidence>
<dbReference type="PRINTS" id="PR00082">
    <property type="entry name" value="GLFDHDRGNASE"/>
</dbReference>
<reference evidence="11 13" key="1">
    <citation type="journal article" date="2018" name="Genome Announc.">
        <title>Complete genomes of two Megasphaera elsdenii strains, NCIMB 702410 and ATCC 25940.</title>
        <authorList>
            <person name="Hatmaker E.A."/>
            <person name="O'Dell K."/>
            <person name="Riley L.A."/>
            <person name="Klingeman D.M."/>
            <person name="Guss A.M."/>
        </authorList>
    </citation>
    <scope>NUCLEOTIDE SEQUENCE [LARGE SCALE GENOMIC DNA]</scope>
    <source>
        <strain evidence="11 13">NCIMB702410</strain>
    </source>
</reference>
<dbReference type="InterPro" id="IPR014362">
    <property type="entry name" value="Glu_DH"/>
</dbReference>
<dbReference type="AlphaFoldDB" id="A0A1M6LLK8"/>
<dbReference type="PANTHER" id="PTHR43571:SF1">
    <property type="entry name" value="NADP-SPECIFIC GLUTAMATE DEHYDROGENASE 1-RELATED"/>
    <property type="match status" value="1"/>
</dbReference>
<feature type="binding site" evidence="7">
    <location>
        <position position="93"/>
    </location>
    <ligand>
        <name>substrate</name>
    </ligand>
</feature>
<comment type="subunit">
    <text evidence="2">Homohexamer.</text>
</comment>
<dbReference type="InterPro" id="IPR006095">
    <property type="entry name" value="Glu/Leu/Phe/Val/Trp_DH"/>
</dbReference>
<evidence type="ECO:0000256" key="2">
    <source>
        <dbReference type="ARBA" id="ARBA00011643"/>
    </source>
</evidence>
<sequence length="449" mass="49539">MTEMQQYVEDVLAIIQRRDPEQTEFQNAAREVLTSLVPMLEKEPKYKQHHILERIIEPERVIIFRVPWEDDNGVFHVNRGYRVQANSAIGPYKGGLRFHKSVNLSILKFLAFEQIFKNALTGLPIGGGKGGSDFDPKGKSDREVMHFCQSFMTELCRHIGPNIDVPAGDIGVGAREIGFLYGQYKRIQDAFDAGVLTGKGIDYGGSFARTEATGYGLLYFVKDMLDNKNIDIKGKTVIVSGSGNVAIYAIEKAQAMGANVVTCSDSNGYIYDPNGIDVAAVKDIKEVRRGRIKEYIETHPNAEYHENSRDMWKIPAFIALPCATQGEIDLESAKTLVQNGVKAIGEGANMPSTLDAMAYFQEHGVLFAPAKAANAGGVAVSALEMAQNSERLSWSFEKVDDTLKDIMRNIFEESRDNAAKYGVPDNYVAGANITAFMKVADVMIEQGLV</sequence>
<gene>
    <name evidence="12" type="primary">gdhA</name>
    <name evidence="11" type="ORF">C6Y28_10265</name>
    <name evidence="12" type="ORF">HG933_00325</name>
</gene>
<dbReference type="Gene3D" id="3.40.50.10860">
    <property type="entry name" value="Leucine Dehydrogenase, chain A, domain 1"/>
    <property type="match status" value="1"/>
</dbReference>
<evidence type="ECO:0000256" key="4">
    <source>
        <dbReference type="ARBA" id="ARBA00023002"/>
    </source>
</evidence>
<evidence type="ECO:0000256" key="3">
    <source>
        <dbReference type="ARBA" id="ARBA00012896"/>
    </source>
</evidence>
<evidence type="ECO:0000256" key="6">
    <source>
        <dbReference type="PIRSR" id="PIRSR000185-1"/>
    </source>
</evidence>
<proteinExistence type="inferred from homology"/>
<dbReference type="InterPro" id="IPR006096">
    <property type="entry name" value="Glu/Leu/Phe/Val/Trp_DH_C"/>
</dbReference>
<feature type="binding site" evidence="7">
    <location>
        <position position="114"/>
    </location>
    <ligand>
        <name>substrate</name>
    </ligand>
</feature>
<dbReference type="NCBIfam" id="NF006929">
    <property type="entry name" value="PRK09414.1"/>
    <property type="match status" value="1"/>
</dbReference>
<dbReference type="Pfam" id="PF02812">
    <property type="entry name" value="ELFV_dehydrog_N"/>
    <property type="match status" value="1"/>
</dbReference>
<feature type="binding site" evidence="7">
    <location>
        <position position="244"/>
    </location>
    <ligand>
        <name>NAD(+)</name>
        <dbReference type="ChEBI" id="CHEBI:57540"/>
    </ligand>
</feature>